<gene>
    <name evidence="2" type="ORF">JJW18_18195</name>
    <name evidence="3" type="ORF">JJW19_03485</name>
</gene>
<reference evidence="2" key="2">
    <citation type="submission" date="2021-01" db="EMBL/GenBank/DDBJ databases">
        <authorList>
            <person name="Yu Y."/>
        </authorList>
    </citation>
    <scope>NUCLEOTIDE SEQUENCE</scope>
    <source>
        <strain evidence="2">As-5</strain>
        <strain evidence="3">As-6</strain>
    </source>
</reference>
<evidence type="ECO:0000313" key="2">
    <source>
        <dbReference type="EMBL" id="MBM9915413.1"/>
    </source>
</evidence>
<evidence type="ECO:0000313" key="4">
    <source>
        <dbReference type="Proteomes" id="UP000749453"/>
    </source>
</evidence>
<dbReference type="RefSeq" id="WP_205405912.1">
    <property type="nucleotide sequence ID" value="NZ_JAFFTA010000031.1"/>
</dbReference>
<accession>A0AAW4GLQ3</accession>
<sequence>MKDQLLDELLRASRMLTSEEVAVFDRTVQVLSGLEFSSRELGFLFSIFADDTPHHEVMWGLVHLVETSDSEVLISALVQSAPYMRRLAPEWLETFICRLLNSDLHRDVLIAYLKNMASTKGAAEVVFLIEALNDDASDSIRAKASVVASALM</sequence>
<proteinExistence type="predicted"/>
<dbReference type="InterPro" id="IPR029084">
    <property type="entry name" value="Imm30"/>
</dbReference>
<dbReference type="AlphaFoldDB" id="A0AAW4GLQ3"/>
<keyword evidence="4" id="KW-1185">Reference proteome</keyword>
<protein>
    <recommendedName>
        <fullName evidence="1">Immunity protein 30 domain-containing protein</fullName>
    </recommendedName>
</protein>
<feature type="domain" description="Immunity protein 30" evidence="1">
    <location>
        <begin position="15"/>
        <end position="107"/>
    </location>
</feature>
<comment type="caution">
    <text evidence="2">The sequence shown here is derived from an EMBL/GenBank/DDBJ whole genome shotgun (WGS) entry which is preliminary data.</text>
</comment>
<name>A0AAW4GLQ3_9GAMM</name>
<evidence type="ECO:0000313" key="3">
    <source>
        <dbReference type="EMBL" id="MBM9937197.1"/>
    </source>
</evidence>
<organism evidence="2 5">
    <name type="scientific">Stenotrophomonas lactitubi</name>
    <dbReference type="NCBI Taxonomy" id="2045214"/>
    <lineage>
        <taxon>Bacteria</taxon>
        <taxon>Pseudomonadati</taxon>
        <taxon>Pseudomonadota</taxon>
        <taxon>Gammaproteobacteria</taxon>
        <taxon>Lysobacterales</taxon>
        <taxon>Lysobacteraceae</taxon>
        <taxon>Stenotrophomonas</taxon>
    </lineage>
</organism>
<dbReference type="Proteomes" id="UP000749453">
    <property type="component" value="Unassembled WGS sequence"/>
</dbReference>
<dbReference type="EMBL" id="JAFFTA010000031">
    <property type="protein sequence ID" value="MBM9915413.1"/>
    <property type="molecule type" value="Genomic_DNA"/>
</dbReference>
<dbReference type="Proteomes" id="UP000784064">
    <property type="component" value="Unassembled WGS sequence"/>
</dbReference>
<evidence type="ECO:0000259" key="1">
    <source>
        <dbReference type="Pfam" id="PF15565"/>
    </source>
</evidence>
<reference evidence="4" key="1">
    <citation type="submission" date="2021-01" db="EMBL/GenBank/DDBJ databases">
        <title>Stenotrophomonas maltophilia.</title>
        <authorList>
            <person name="Yu Y."/>
        </authorList>
    </citation>
    <scope>NUCLEOTIDE SEQUENCE [LARGE SCALE GENOMIC DNA]</scope>
    <source>
        <strain evidence="4">As-6</strain>
    </source>
</reference>
<evidence type="ECO:0000313" key="5">
    <source>
        <dbReference type="Proteomes" id="UP000784064"/>
    </source>
</evidence>
<dbReference type="EMBL" id="JAFFTB010000005">
    <property type="protein sequence ID" value="MBM9937197.1"/>
    <property type="molecule type" value="Genomic_DNA"/>
</dbReference>
<dbReference type="Pfam" id="PF15565">
    <property type="entry name" value="Imm30"/>
    <property type="match status" value="1"/>
</dbReference>